<sequence length="36" mass="4333">MVLPLCKHPACYNHKLLQEHILMLSRLHYPTFRLES</sequence>
<name>A0A0A9AGV1_ARUDO</name>
<dbReference type="AlphaFoldDB" id="A0A0A9AGV1"/>
<dbReference type="EMBL" id="GBRH01249755">
    <property type="protein sequence ID" value="JAD48140.1"/>
    <property type="molecule type" value="Transcribed_RNA"/>
</dbReference>
<reference evidence="1" key="1">
    <citation type="submission" date="2014-09" db="EMBL/GenBank/DDBJ databases">
        <authorList>
            <person name="Magalhaes I.L.F."/>
            <person name="Oliveira U."/>
            <person name="Santos F.R."/>
            <person name="Vidigal T.H.D.A."/>
            <person name="Brescovit A.D."/>
            <person name="Santos A.J."/>
        </authorList>
    </citation>
    <scope>NUCLEOTIDE SEQUENCE</scope>
    <source>
        <tissue evidence="1">Shoot tissue taken approximately 20 cm above the soil surface</tissue>
    </source>
</reference>
<accession>A0A0A9AGV1</accession>
<proteinExistence type="predicted"/>
<protein>
    <submittedName>
        <fullName evidence="1">Uncharacterized protein</fullName>
    </submittedName>
</protein>
<evidence type="ECO:0000313" key="1">
    <source>
        <dbReference type="EMBL" id="JAD48140.1"/>
    </source>
</evidence>
<organism evidence="1">
    <name type="scientific">Arundo donax</name>
    <name type="common">Giant reed</name>
    <name type="synonym">Donax arundinaceus</name>
    <dbReference type="NCBI Taxonomy" id="35708"/>
    <lineage>
        <taxon>Eukaryota</taxon>
        <taxon>Viridiplantae</taxon>
        <taxon>Streptophyta</taxon>
        <taxon>Embryophyta</taxon>
        <taxon>Tracheophyta</taxon>
        <taxon>Spermatophyta</taxon>
        <taxon>Magnoliopsida</taxon>
        <taxon>Liliopsida</taxon>
        <taxon>Poales</taxon>
        <taxon>Poaceae</taxon>
        <taxon>PACMAD clade</taxon>
        <taxon>Arundinoideae</taxon>
        <taxon>Arundineae</taxon>
        <taxon>Arundo</taxon>
    </lineage>
</organism>
<reference evidence="1" key="2">
    <citation type="journal article" date="2015" name="Data Brief">
        <title>Shoot transcriptome of the giant reed, Arundo donax.</title>
        <authorList>
            <person name="Barrero R.A."/>
            <person name="Guerrero F.D."/>
            <person name="Moolhuijzen P."/>
            <person name="Goolsby J.A."/>
            <person name="Tidwell J."/>
            <person name="Bellgard S.E."/>
            <person name="Bellgard M.I."/>
        </authorList>
    </citation>
    <scope>NUCLEOTIDE SEQUENCE</scope>
    <source>
        <tissue evidence="1">Shoot tissue taken approximately 20 cm above the soil surface</tissue>
    </source>
</reference>